<dbReference type="AlphaFoldDB" id="A0A5P8VX34"/>
<dbReference type="KEGG" id="nsh:GXM_02447"/>
<organism evidence="1 2">
    <name type="scientific">Nostoc sphaeroides CCNUC1</name>
    <dbReference type="NCBI Taxonomy" id="2653204"/>
    <lineage>
        <taxon>Bacteria</taxon>
        <taxon>Bacillati</taxon>
        <taxon>Cyanobacteriota</taxon>
        <taxon>Cyanophyceae</taxon>
        <taxon>Nostocales</taxon>
        <taxon>Nostocaceae</taxon>
        <taxon>Nostoc</taxon>
    </lineage>
</organism>
<sequence length="62" mass="6821">MSEVVNQILYDYQGVCIHTQRQIYLADAVIVTVSIGVLPSSQILFNLPTIYSAIAPSSPLRL</sequence>
<dbReference type="InterPro" id="IPR036188">
    <property type="entry name" value="FAD/NAD-bd_sf"/>
</dbReference>
<evidence type="ECO:0000313" key="1">
    <source>
        <dbReference type="EMBL" id="QFS44972.1"/>
    </source>
</evidence>
<dbReference type="Proteomes" id="UP000326678">
    <property type="component" value="Chromosome Gxm1"/>
</dbReference>
<keyword evidence="2" id="KW-1185">Reference proteome</keyword>
<proteinExistence type="predicted"/>
<gene>
    <name evidence="1" type="ORF">GXM_02447</name>
</gene>
<accession>A0A5P8VX34</accession>
<name>A0A5P8VX34_9NOSO</name>
<reference evidence="1 2" key="1">
    <citation type="submission" date="2019-10" db="EMBL/GenBank/DDBJ databases">
        <title>Genomic and transcriptomic insights into the perfect genentic adaptation of a filamentous nitrogen-fixing cyanobacterium to rice fields.</title>
        <authorList>
            <person name="Chen Z."/>
        </authorList>
    </citation>
    <scope>NUCLEOTIDE SEQUENCE [LARGE SCALE GENOMIC DNA]</scope>
    <source>
        <strain evidence="1">CCNUC1</strain>
    </source>
</reference>
<protein>
    <submittedName>
        <fullName evidence="1">Uncharacterized protein</fullName>
    </submittedName>
</protein>
<evidence type="ECO:0000313" key="2">
    <source>
        <dbReference type="Proteomes" id="UP000326678"/>
    </source>
</evidence>
<dbReference type="EMBL" id="CP045226">
    <property type="protein sequence ID" value="QFS44972.1"/>
    <property type="molecule type" value="Genomic_DNA"/>
</dbReference>
<dbReference type="Gene3D" id="3.50.50.60">
    <property type="entry name" value="FAD/NAD(P)-binding domain"/>
    <property type="match status" value="1"/>
</dbReference>